<proteinExistence type="predicted"/>
<evidence type="ECO:0000313" key="2">
    <source>
        <dbReference type="EMBL" id="KAF2126573.1"/>
    </source>
</evidence>
<protein>
    <recommendedName>
        <fullName evidence="4">C2H2-type domain-containing protein</fullName>
    </recommendedName>
</protein>
<dbReference type="OrthoDB" id="5422613at2759"/>
<name>A0A6A6A5Z1_9PLEO</name>
<dbReference type="Proteomes" id="UP000799771">
    <property type="component" value="Unassembled WGS sequence"/>
</dbReference>
<dbReference type="PANTHER" id="PTHR38167:SF1">
    <property type="entry name" value="C2H2-TYPE DOMAIN-CONTAINING PROTEIN"/>
    <property type="match status" value="1"/>
</dbReference>
<keyword evidence="3" id="KW-1185">Reference proteome</keyword>
<dbReference type="PANTHER" id="PTHR38167">
    <property type="entry name" value="C2H2-TYPE DOMAIN-CONTAINING PROTEIN"/>
    <property type="match status" value="1"/>
</dbReference>
<reference evidence="2" key="1">
    <citation type="journal article" date="2020" name="Stud. Mycol.">
        <title>101 Dothideomycetes genomes: a test case for predicting lifestyles and emergence of pathogens.</title>
        <authorList>
            <person name="Haridas S."/>
            <person name="Albert R."/>
            <person name="Binder M."/>
            <person name="Bloem J."/>
            <person name="Labutti K."/>
            <person name="Salamov A."/>
            <person name="Andreopoulos B."/>
            <person name="Baker S."/>
            <person name="Barry K."/>
            <person name="Bills G."/>
            <person name="Bluhm B."/>
            <person name="Cannon C."/>
            <person name="Castanera R."/>
            <person name="Culley D."/>
            <person name="Daum C."/>
            <person name="Ezra D."/>
            <person name="Gonzalez J."/>
            <person name="Henrissat B."/>
            <person name="Kuo A."/>
            <person name="Liang C."/>
            <person name="Lipzen A."/>
            <person name="Lutzoni F."/>
            <person name="Magnuson J."/>
            <person name="Mondo S."/>
            <person name="Nolan M."/>
            <person name="Ohm R."/>
            <person name="Pangilinan J."/>
            <person name="Park H.-J."/>
            <person name="Ramirez L."/>
            <person name="Alfaro M."/>
            <person name="Sun H."/>
            <person name="Tritt A."/>
            <person name="Yoshinaga Y."/>
            <person name="Zwiers L.-H."/>
            <person name="Turgeon B."/>
            <person name="Goodwin S."/>
            <person name="Spatafora J."/>
            <person name="Crous P."/>
            <person name="Grigoriev I."/>
        </authorList>
    </citation>
    <scope>NUCLEOTIDE SEQUENCE</scope>
    <source>
        <strain evidence="2">CBS 119687</strain>
    </source>
</reference>
<accession>A0A6A6A5Z1</accession>
<dbReference type="RefSeq" id="XP_033520965.1">
    <property type="nucleotide sequence ID" value="XM_033666125.1"/>
</dbReference>
<dbReference type="GeneID" id="54406557"/>
<feature type="region of interest" description="Disordered" evidence="1">
    <location>
        <begin position="140"/>
        <end position="166"/>
    </location>
</feature>
<evidence type="ECO:0000256" key="1">
    <source>
        <dbReference type="SAM" id="MobiDB-lite"/>
    </source>
</evidence>
<dbReference type="EMBL" id="ML977513">
    <property type="protein sequence ID" value="KAF2126573.1"/>
    <property type="molecule type" value="Genomic_DNA"/>
</dbReference>
<gene>
    <name evidence="2" type="ORF">P153DRAFT_346475</name>
</gene>
<evidence type="ECO:0000313" key="3">
    <source>
        <dbReference type="Proteomes" id="UP000799771"/>
    </source>
</evidence>
<evidence type="ECO:0008006" key="4">
    <source>
        <dbReference type="Google" id="ProtNLM"/>
    </source>
</evidence>
<sequence length="166" mass="18386">MSSTKLLNEAIDNASVNRLRDILKTLCSKSDVTHASVCNELLLAKTEETNSTSARGKRKRDGPEYSGPRFATCGRCFSEFDVTENGPESCQWHDGKTHSSASVEFWADTEEETFGPTNTDANKEEFPEGFIWSCCEVRGDEGDEGCQQGPHRVGPNLDKSKKLRFG</sequence>
<organism evidence="2 3">
    <name type="scientific">Dothidotthia symphoricarpi CBS 119687</name>
    <dbReference type="NCBI Taxonomy" id="1392245"/>
    <lineage>
        <taxon>Eukaryota</taxon>
        <taxon>Fungi</taxon>
        <taxon>Dikarya</taxon>
        <taxon>Ascomycota</taxon>
        <taxon>Pezizomycotina</taxon>
        <taxon>Dothideomycetes</taxon>
        <taxon>Pleosporomycetidae</taxon>
        <taxon>Pleosporales</taxon>
        <taxon>Dothidotthiaceae</taxon>
        <taxon>Dothidotthia</taxon>
    </lineage>
</organism>
<dbReference type="AlphaFoldDB" id="A0A6A6A5Z1"/>